<accession>A0A919MN20</accession>
<name>A0A919MN20_9ACTN</name>
<evidence type="ECO:0000313" key="1">
    <source>
        <dbReference type="EMBL" id="GIE13847.1"/>
    </source>
</evidence>
<sequence length="59" mass="6369">MPARNDRSQSLNNTAQDSLRTVARRFSIFNVHSRVKGSLTGVATDRVKGSHSGVLTSPS</sequence>
<dbReference type="Proteomes" id="UP000598174">
    <property type="component" value="Unassembled WGS sequence"/>
</dbReference>
<dbReference type="AlphaFoldDB" id="A0A919MN20"/>
<organism evidence="1 2">
    <name type="scientific">Paractinoplanes ferrugineus</name>
    <dbReference type="NCBI Taxonomy" id="113564"/>
    <lineage>
        <taxon>Bacteria</taxon>
        <taxon>Bacillati</taxon>
        <taxon>Actinomycetota</taxon>
        <taxon>Actinomycetes</taxon>
        <taxon>Micromonosporales</taxon>
        <taxon>Micromonosporaceae</taxon>
        <taxon>Paractinoplanes</taxon>
    </lineage>
</organism>
<proteinExistence type="predicted"/>
<comment type="caution">
    <text evidence="1">The sequence shown here is derived from an EMBL/GenBank/DDBJ whole genome shotgun (WGS) entry which is preliminary data.</text>
</comment>
<protein>
    <submittedName>
        <fullName evidence="1">Uncharacterized protein</fullName>
    </submittedName>
</protein>
<gene>
    <name evidence="1" type="ORF">Afe05nite_56870</name>
</gene>
<evidence type="ECO:0000313" key="2">
    <source>
        <dbReference type="Proteomes" id="UP000598174"/>
    </source>
</evidence>
<dbReference type="EMBL" id="BOMM01000050">
    <property type="protein sequence ID" value="GIE13847.1"/>
    <property type="molecule type" value="Genomic_DNA"/>
</dbReference>
<keyword evidence="2" id="KW-1185">Reference proteome</keyword>
<reference evidence="1" key="1">
    <citation type="submission" date="2021-01" db="EMBL/GenBank/DDBJ databases">
        <title>Whole genome shotgun sequence of Actinoplanes ferrugineus NBRC 15555.</title>
        <authorList>
            <person name="Komaki H."/>
            <person name="Tamura T."/>
        </authorList>
    </citation>
    <scope>NUCLEOTIDE SEQUENCE</scope>
    <source>
        <strain evidence="1">NBRC 15555</strain>
    </source>
</reference>